<reference evidence="2" key="1">
    <citation type="journal article" date="2021" name="PeerJ">
        <title>Extensive microbial diversity within the chicken gut microbiome revealed by metagenomics and culture.</title>
        <authorList>
            <person name="Gilroy R."/>
            <person name="Ravi A."/>
            <person name="Getino M."/>
            <person name="Pursley I."/>
            <person name="Horton D.L."/>
            <person name="Alikhan N.F."/>
            <person name="Baker D."/>
            <person name="Gharbi K."/>
            <person name="Hall N."/>
            <person name="Watson M."/>
            <person name="Adriaenssens E.M."/>
            <person name="Foster-Nyarko E."/>
            <person name="Jarju S."/>
            <person name="Secka A."/>
            <person name="Antonio M."/>
            <person name="Oren A."/>
            <person name="Chaudhuri R.R."/>
            <person name="La Ragione R."/>
            <person name="Hildebrand F."/>
            <person name="Pallen M.J."/>
        </authorList>
    </citation>
    <scope>NUCLEOTIDE SEQUENCE</scope>
    <source>
        <strain evidence="2">CHK169-11906</strain>
    </source>
</reference>
<evidence type="ECO:0000259" key="1">
    <source>
        <dbReference type="PROSITE" id="PS51186"/>
    </source>
</evidence>
<dbReference type="AlphaFoldDB" id="A0A9D2L533"/>
<reference evidence="2" key="2">
    <citation type="submission" date="2021-04" db="EMBL/GenBank/DDBJ databases">
        <authorList>
            <person name="Gilroy R."/>
        </authorList>
    </citation>
    <scope>NUCLEOTIDE SEQUENCE</scope>
    <source>
        <strain evidence="2">CHK169-11906</strain>
    </source>
</reference>
<evidence type="ECO:0000313" key="3">
    <source>
        <dbReference type="Proteomes" id="UP000824259"/>
    </source>
</evidence>
<dbReference type="Proteomes" id="UP000824259">
    <property type="component" value="Unassembled WGS sequence"/>
</dbReference>
<dbReference type="Pfam" id="PF00583">
    <property type="entry name" value="Acetyltransf_1"/>
    <property type="match status" value="1"/>
</dbReference>
<dbReference type="GO" id="GO:0016747">
    <property type="term" value="F:acyltransferase activity, transferring groups other than amino-acyl groups"/>
    <property type="evidence" value="ECO:0007669"/>
    <property type="project" value="InterPro"/>
</dbReference>
<dbReference type="Gene3D" id="3.40.630.30">
    <property type="match status" value="1"/>
</dbReference>
<dbReference type="InterPro" id="IPR000182">
    <property type="entry name" value="GNAT_dom"/>
</dbReference>
<name>A0A9D2L533_9BACT</name>
<gene>
    <name evidence="2" type="ORF">H9779_07515</name>
</gene>
<accession>A0A9D2L533</accession>
<dbReference type="PROSITE" id="PS51186">
    <property type="entry name" value="GNAT"/>
    <property type="match status" value="1"/>
</dbReference>
<proteinExistence type="predicted"/>
<dbReference type="EMBL" id="DWYR01000025">
    <property type="protein sequence ID" value="HJA99426.1"/>
    <property type="molecule type" value="Genomic_DNA"/>
</dbReference>
<comment type="caution">
    <text evidence="2">The sequence shown here is derived from an EMBL/GenBank/DDBJ whole genome shotgun (WGS) entry which is preliminary data.</text>
</comment>
<dbReference type="CDD" id="cd04301">
    <property type="entry name" value="NAT_SF"/>
    <property type="match status" value="1"/>
</dbReference>
<dbReference type="InterPro" id="IPR016181">
    <property type="entry name" value="Acyl_CoA_acyltransferase"/>
</dbReference>
<feature type="domain" description="N-acetyltransferase" evidence="1">
    <location>
        <begin position="3"/>
        <end position="157"/>
    </location>
</feature>
<organism evidence="2 3">
    <name type="scientific">Candidatus Alistipes avicola</name>
    <dbReference type="NCBI Taxonomy" id="2838432"/>
    <lineage>
        <taxon>Bacteria</taxon>
        <taxon>Pseudomonadati</taxon>
        <taxon>Bacteroidota</taxon>
        <taxon>Bacteroidia</taxon>
        <taxon>Bacteroidales</taxon>
        <taxon>Rikenellaceae</taxon>
        <taxon>Alistipes</taxon>
    </lineage>
</organism>
<evidence type="ECO:0000313" key="2">
    <source>
        <dbReference type="EMBL" id="HJA99426.1"/>
    </source>
</evidence>
<dbReference type="SUPFAM" id="SSF55729">
    <property type="entry name" value="Acyl-CoA N-acyltransferases (Nat)"/>
    <property type="match status" value="1"/>
</dbReference>
<sequence length="157" mass="17956">MEYTIRELKPAEIPLLHTFLYEAIYQPEGTERLPFEVVYNPALSLYVDDWGRPGDYCLLLEVNRAVVGAAWSRLLPDGYGRVDPATPELSISLLPAYRHVGVGSALLSRMLESLRQLKYSRVSLSVSKGNYAAAWYEKSGFRIYMEREEDYVMLLDL</sequence>
<protein>
    <submittedName>
        <fullName evidence="2">GNAT family N-acetyltransferase</fullName>
    </submittedName>
</protein>